<keyword evidence="2" id="KW-1133">Transmembrane helix</keyword>
<evidence type="ECO:0000313" key="4">
    <source>
        <dbReference type="EMBL" id="KAF5362347.1"/>
    </source>
</evidence>
<reference evidence="4 5" key="1">
    <citation type="journal article" date="2020" name="ISME J.">
        <title>Uncovering the hidden diversity of litter-decomposition mechanisms in mushroom-forming fungi.</title>
        <authorList>
            <person name="Floudas D."/>
            <person name="Bentzer J."/>
            <person name="Ahren D."/>
            <person name="Johansson T."/>
            <person name="Persson P."/>
            <person name="Tunlid A."/>
        </authorList>
    </citation>
    <scope>NUCLEOTIDE SEQUENCE [LARGE SCALE GENOMIC DNA]</scope>
    <source>
        <strain evidence="4 5">CBS 146.42</strain>
    </source>
</reference>
<feature type="transmembrane region" description="Helical" evidence="2">
    <location>
        <begin position="264"/>
        <end position="284"/>
    </location>
</feature>
<feature type="transmembrane region" description="Helical" evidence="2">
    <location>
        <begin position="49"/>
        <end position="70"/>
    </location>
</feature>
<accession>A0A8H5LM56</accession>
<feature type="signal peptide" evidence="3">
    <location>
        <begin position="1"/>
        <end position="23"/>
    </location>
</feature>
<gene>
    <name evidence="4" type="ORF">D9756_002004</name>
</gene>
<dbReference type="AlphaFoldDB" id="A0A8H5LM56"/>
<organism evidence="4 5">
    <name type="scientific">Leucocoprinus leucothites</name>
    <dbReference type="NCBI Taxonomy" id="201217"/>
    <lineage>
        <taxon>Eukaryota</taxon>
        <taxon>Fungi</taxon>
        <taxon>Dikarya</taxon>
        <taxon>Basidiomycota</taxon>
        <taxon>Agaricomycotina</taxon>
        <taxon>Agaricomycetes</taxon>
        <taxon>Agaricomycetidae</taxon>
        <taxon>Agaricales</taxon>
        <taxon>Agaricineae</taxon>
        <taxon>Agaricaceae</taxon>
        <taxon>Leucocoprinus</taxon>
    </lineage>
</organism>
<proteinExistence type="predicted"/>
<comment type="caution">
    <text evidence="4">The sequence shown here is derived from an EMBL/GenBank/DDBJ whole genome shotgun (WGS) entry which is preliminary data.</text>
</comment>
<evidence type="ECO:0000256" key="2">
    <source>
        <dbReference type="SAM" id="Phobius"/>
    </source>
</evidence>
<evidence type="ECO:0000256" key="3">
    <source>
        <dbReference type="SAM" id="SignalP"/>
    </source>
</evidence>
<evidence type="ECO:0000256" key="1">
    <source>
        <dbReference type="SAM" id="MobiDB-lite"/>
    </source>
</evidence>
<dbReference type="EMBL" id="JAACJO010000002">
    <property type="protein sequence ID" value="KAF5362347.1"/>
    <property type="molecule type" value="Genomic_DNA"/>
</dbReference>
<feature type="region of interest" description="Disordered" evidence="1">
    <location>
        <begin position="343"/>
        <end position="380"/>
    </location>
</feature>
<keyword evidence="3" id="KW-0732">Signal</keyword>
<feature type="transmembrane region" description="Helical" evidence="2">
    <location>
        <begin position="91"/>
        <end position="112"/>
    </location>
</feature>
<dbReference type="OrthoDB" id="3118044at2759"/>
<feature type="transmembrane region" description="Helical" evidence="2">
    <location>
        <begin position="222"/>
        <end position="243"/>
    </location>
</feature>
<feature type="compositionally biased region" description="Polar residues" evidence="1">
    <location>
        <begin position="364"/>
        <end position="376"/>
    </location>
</feature>
<keyword evidence="2" id="KW-0472">Membrane</keyword>
<keyword evidence="2" id="KW-0812">Transmembrane</keyword>
<protein>
    <submittedName>
        <fullName evidence="4">Uncharacterized protein</fullName>
    </submittedName>
</protein>
<evidence type="ECO:0000313" key="5">
    <source>
        <dbReference type="Proteomes" id="UP000559027"/>
    </source>
</evidence>
<sequence length="399" mass="43419">MLSIQASHIVIFALTFLPSLVSARGRGGGGGSFSSSGGDSNFSLDPLDAIEFAFCVVFAVITALQALQALSNIRRRANKVPPSITTSEYSVGPIFPICLLMTTLLLTTAYILQATYVGKTHNTLRVEEVEWSASFVGTLNAIGYLADIFLVSTILALLSHREEIMLNTPRWIRDVKAIADVILIVILLALSMGVVGFGLKFLGDLVYAGIVADAVVWDKLNMAYLSFFFTAAANIAVTSTLLYTRARKSSRVNVNGHFIIRGSAFIISPLFIVYALFLLLWEVYVRKRLVGVVSVRTYGNLAGVIVGCVTEFSQPFWMHHVDNVRAAHLAEYDRGITPPTFGAPAAPKGQGAEGSHHDGRFSQAIDNPSTSNTSLQPHPPLNAMGHLRSFLILKPWKYI</sequence>
<name>A0A8H5LM56_9AGAR</name>
<dbReference type="Proteomes" id="UP000559027">
    <property type="component" value="Unassembled WGS sequence"/>
</dbReference>
<keyword evidence="5" id="KW-1185">Reference proteome</keyword>
<feature type="transmembrane region" description="Helical" evidence="2">
    <location>
        <begin position="178"/>
        <end position="202"/>
    </location>
</feature>
<feature type="chain" id="PRO_5034005484" evidence="3">
    <location>
        <begin position="24"/>
        <end position="399"/>
    </location>
</feature>
<feature type="transmembrane region" description="Helical" evidence="2">
    <location>
        <begin position="132"/>
        <end position="158"/>
    </location>
</feature>